<feature type="transmembrane region" description="Helical" evidence="1">
    <location>
        <begin position="417"/>
        <end position="435"/>
    </location>
</feature>
<name>A0AAJ0HH77_9PEZI</name>
<dbReference type="Proteomes" id="UP001275084">
    <property type="component" value="Unassembled WGS sequence"/>
</dbReference>
<feature type="transmembrane region" description="Helical" evidence="1">
    <location>
        <begin position="455"/>
        <end position="478"/>
    </location>
</feature>
<dbReference type="PANTHER" id="PTHR37544:SF3">
    <property type="entry name" value="SPRAY"/>
    <property type="match status" value="1"/>
</dbReference>
<dbReference type="InterPro" id="IPR021840">
    <property type="entry name" value="DUF3433"/>
</dbReference>
<dbReference type="AlphaFoldDB" id="A0AAJ0HH77"/>
<feature type="transmembrane region" description="Helical" evidence="1">
    <location>
        <begin position="547"/>
        <end position="573"/>
    </location>
</feature>
<feature type="non-terminal residue" evidence="2">
    <location>
        <position position="1"/>
    </location>
</feature>
<evidence type="ECO:0000313" key="2">
    <source>
        <dbReference type="EMBL" id="KAK3352589.1"/>
    </source>
</evidence>
<reference evidence="2" key="2">
    <citation type="submission" date="2023-06" db="EMBL/GenBank/DDBJ databases">
        <authorList>
            <consortium name="Lawrence Berkeley National Laboratory"/>
            <person name="Haridas S."/>
            <person name="Hensen N."/>
            <person name="Bonometti L."/>
            <person name="Westerberg I."/>
            <person name="Brannstrom I.O."/>
            <person name="Guillou S."/>
            <person name="Cros-Aarteil S."/>
            <person name="Calhoun S."/>
            <person name="Kuo A."/>
            <person name="Mondo S."/>
            <person name="Pangilinan J."/>
            <person name="Riley R."/>
            <person name="Labutti K."/>
            <person name="Andreopoulos B."/>
            <person name="Lipzen A."/>
            <person name="Chen C."/>
            <person name="Yanf M."/>
            <person name="Daum C."/>
            <person name="Ng V."/>
            <person name="Clum A."/>
            <person name="Steindorff A."/>
            <person name="Ohm R."/>
            <person name="Martin F."/>
            <person name="Silar P."/>
            <person name="Natvig D."/>
            <person name="Lalanne C."/>
            <person name="Gautier V."/>
            <person name="Ament-Velasquez S.L."/>
            <person name="Kruys A."/>
            <person name="Hutchinson M.I."/>
            <person name="Powell A.J."/>
            <person name="Barry K."/>
            <person name="Miller A.N."/>
            <person name="Grigoriev I.V."/>
            <person name="Debuchy R."/>
            <person name="Gladieux P."/>
            <person name="Thoren M.H."/>
            <person name="Johannesson H."/>
        </authorList>
    </citation>
    <scope>NUCLEOTIDE SEQUENCE</scope>
    <source>
        <strain evidence="2">CBS 955.72</strain>
    </source>
</reference>
<dbReference type="Pfam" id="PF11915">
    <property type="entry name" value="DUF3433"/>
    <property type="match status" value="2"/>
</dbReference>
<dbReference type="PANTHER" id="PTHR37544">
    <property type="entry name" value="SPRAY-RELATED"/>
    <property type="match status" value="1"/>
</dbReference>
<keyword evidence="3" id="KW-1185">Reference proteome</keyword>
<evidence type="ECO:0000256" key="1">
    <source>
        <dbReference type="SAM" id="Phobius"/>
    </source>
</evidence>
<keyword evidence="1" id="KW-0812">Transmembrane</keyword>
<protein>
    <submittedName>
        <fullName evidence="2">Uncharacterized protein</fullName>
    </submittedName>
</protein>
<accession>A0AAJ0HH77</accession>
<feature type="transmembrane region" description="Helical" evidence="1">
    <location>
        <begin position="264"/>
        <end position="293"/>
    </location>
</feature>
<reference evidence="2" key="1">
    <citation type="journal article" date="2023" name="Mol. Phylogenet. Evol.">
        <title>Genome-scale phylogeny and comparative genomics of the fungal order Sordariales.</title>
        <authorList>
            <person name="Hensen N."/>
            <person name="Bonometti L."/>
            <person name="Westerberg I."/>
            <person name="Brannstrom I.O."/>
            <person name="Guillou S."/>
            <person name="Cros-Aarteil S."/>
            <person name="Calhoun S."/>
            <person name="Haridas S."/>
            <person name="Kuo A."/>
            <person name="Mondo S."/>
            <person name="Pangilinan J."/>
            <person name="Riley R."/>
            <person name="LaButti K."/>
            <person name="Andreopoulos B."/>
            <person name="Lipzen A."/>
            <person name="Chen C."/>
            <person name="Yan M."/>
            <person name="Daum C."/>
            <person name="Ng V."/>
            <person name="Clum A."/>
            <person name="Steindorff A."/>
            <person name="Ohm R.A."/>
            <person name="Martin F."/>
            <person name="Silar P."/>
            <person name="Natvig D.O."/>
            <person name="Lalanne C."/>
            <person name="Gautier V."/>
            <person name="Ament-Velasquez S.L."/>
            <person name="Kruys A."/>
            <person name="Hutchinson M.I."/>
            <person name="Powell A.J."/>
            <person name="Barry K."/>
            <person name="Miller A.N."/>
            <person name="Grigoriev I.V."/>
            <person name="Debuchy R."/>
            <person name="Gladieux P."/>
            <person name="Hiltunen Thoren M."/>
            <person name="Johannesson H."/>
        </authorList>
    </citation>
    <scope>NUCLEOTIDE SEQUENCE</scope>
    <source>
        <strain evidence="2">CBS 955.72</strain>
    </source>
</reference>
<feature type="transmembrane region" description="Helical" evidence="1">
    <location>
        <begin position="224"/>
        <end position="244"/>
    </location>
</feature>
<proteinExistence type="predicted"/>
<sequence length="646" mass="69472">ITLETIIHDIVSTVTAEATINGAVATVTGQTTLKLPSGIVSKVVVTTTKIEMFDMASPSYVTAAVSTLTGLDGAPTATVTSTPPLVSTPTVMTLTDENGAPKATVLTNALVLPTVTVLTGSNGIATATVTVYPTFPTGVPVPQEVETVYYLSRGQYFIGYFLPPIASGLLSIPIRMIDFSAKQYQPWHELTRPGGGSARGSLCLRTDGIYGILSSVRLLAGGQALVFLTTLLTLCSAILVPLSAEAVALKLAGSCTETDFRGCAMMLGVFLAPARIVMGLLVFMVLLILMILVTLRRWRSGVTSDPWSIASIASLSMSSDVRALLRSLPTGLQGRIRHKQLINILEGKTFKLGYFSNSDGAPEYGIMVAQGAEPVSRSTSGSTFFKPSRYSESVVGVNKTQTEHHLPFLMLSYTSRVGFLLLLSGVMAVVGYYYSPNSSPSFDRFMDTQSFGVRALFTLLGVGITFFWSSFFSGLTIVSPYHLLSQGPQSAHRSILLSPPMHALAGIWSARQRRHPFLIVVAVTAILGEFMPLLLNNVPFRLTQTYATHMVCTWLAVVLMCIMWLVVAGSFFLSWPHMPVDPGTIAGAMYYVCDSKMLSSFEGLSMLGQEERDRRVDQMPAKFAFGSIVGKSGTIGIGVDAIHDEM</sequence>
<keyword evidence="1" id="KW-0472">Membrane</keyword>
<gene>
    <name evidence="2" type="ORF">B0T25DRAFT_456184</name>
</gene>
<organism evidence="2 3">
    <name type="scientific">Lasiosphaeria hispida</name>
    <dbReference type="NCBI Taxonomy" id="260671"/>
    <lineage>
        <taxon>Eukaryota</taxon>
        <taxon>Fungi</taxon>
        <taxon>Dikarya</taxon>
        <taxon>Ascomycota</taxon>
        <taxon>Pezizomycotina</taxon>
        <taxon>Sordariomycetes</taxon>
        <taxon>Sordariomycetidae</taxon>
        <taxon>Sordariales</taxon>
        <taxon>Lasiosphaeriaceae</taxon>
        <taxon>Lasiosphaeria</taxon>
    </lineage>
</organism>
<feature type="transmembrane region" description="Helical" evidence="1">
    <location>
        <begin position="517"/>
        <end position="535"/>
    </location>
</feature>
<comment type="caution">
    <text evidence="2">The sequence shown here is derived from an EMBL/GenBank/DDBJ whole genome shotgun (WGS) entry which is preliminary data.</text>
</comment>
<dbReference type="EMBL" id="JAUIQD010000004">
    <property type="protein sequence ID" value="KAK3352589.1"/>
    <property type="molecule type" value="Genomic_DNA"/>
</dbReference>
<evidence type="ECO:0000313" key="3">
    <source>
        <dbReference type="Proteomes" id="UP001275084"/>
    </source>
</evidence>
<keyword evidence="1" id="KW-1133">Transmembrane helix</keyword>